<keyword evidence="1" id="KW-0812">Transmembrane</keyword>
<evidence type="ECO:0000313" key="2">
    <source>
        <dbReference type="EMBL" id="ADH04675.1"/>
    </source>
</evidence>
<sequence length="219" mass="25646">MRIVTDAFLYKRQTDTAARERSLADEARSKLWLALGLQGFLAAAYIEYFTALVGIPRGEWYWNLYDRLRERNEQPDLGERFKRLEHMPEGTFGREFWNYCQKRGISLPGNPRALPAHSTVHDFVHMLSGYDISIWGEMLTTTFSLGFMFSPHARNYEPSRHVSVVPVRLLAQLIPIPRLQRALERGSVMKVDLFGDWDPWKVMELPLEEVRRMYNIQPE</sequence>
<feature type="transmembrane region" description="Helical" evidence="1">
    <location>
        <begin position="31"/>
        <end position="55"/>
    </location>
</feature>
<reference evidence="2" key="1">
    <citation type="journal article" date="2010" name="Chem. Biol.">
        <title>Discovery of 23 natural tubulysins from Angiococcus disciformis An d48 and Cystobacter SBCb004.</title>
        <authorList>
            <person name="Chai Y."/>
            <person name="Pistorius D."/>
            <person name="Ullrich A."/>
            <person name="Weissman K.J."/>
            <person name="Kazmaier U."/>
            <person name="Muller R."/>
        </authorList>
    </citation>
    <scope>NUCLEOTIDE SEQUENCE</scope>
    <source>
        <strain evidence="2">SBCb004</strain>
    </source>
</reference>
<keyword evidence="1" id="KW-0472">Membrane</keyword>
<accession>D7P6A1</accession>
<keyword evidence="1" id="KW-1133">Transmembrane helix</keyword>
<protein>
    <submittedName>
        <fullName evidence="2">Uncharacterized protein</fullName>
    </submittedName>
</protein>
<dbReference type="EMBL" id="GU002154">
    <property type="protein sequence ID" value="ADH04675.1"/>
    <property type="molecule type" value="Genomic_DNA"/>
</dbReference>
<evidence type="ECO:0000256" key="1">
    <source>
        <dbReference type="SAM" id="Phobius"/>
    </source>
</evidence>
<proteinExistence type="predicted"/>
<name>D7P6A1_9BACT</name>
<organism evidence="2">
    <name type="scientific">Cystobacter sp. SBCb004</name>
    <dbReference type="NCBI Taxonomy" id="764904"/>
    <lineage>
        <taxon>Bacteria</taxon>
        <taxon>Pseudomonadati</taxon>
        <taxon>Myxococcota</taxon>
        <taxon>Myxococcia</taxon>
        <taxon>Myxococcales</taxon>
        <taxon>Cystobacterineae</taxon>
        <taxon>Archangiaceae</taxon>
        <taxon>Cystobacter</taxon>
    </lineage>
</organism>
<dbReference type="AlphaFoldDB" id="D7P6A1"/>